<comment type="caution">
    <text evidence="2">The sequence shown here is derived from an EMBL/GenBank/DDBJ whole genome shotgun (WGS) entry which is preliminary data.</text>
</comment>
<name>A0A448WV62_9PLAT</name>
<proteinExistence type="predicted"/>
<accession>A0A448WV62</accession>
<keyword evidence="3" id="KW-1185">Reference proteome</keyword>
<dbReference type="InterPro" id="IPR052614">
    <property type="entry name" value="CFAP65"/>
</dbReference>
<protein>
    <recommendedName>
        <fullName evidence="1">CFAP65-like ninth Ig-like domain-containing protein</fullName>
    </recommendedName>
</protein>
<dbReference type="OrthoDB" id="415597at2759"/>
<evidence type="ECO:0000313" key="3">
    <source>
        <dbReference type="Proteomes" id="UP000784294"/>
    </source>
</evidence>
<dbReference type="PANTHER" id="PTHR46127:SF1">
    <property type="entry name" value="CILIA- AND FLAGELLA-ASSOCIATED PROTEIN 65"/>
    <property type="match status" value="1"/>
</dbReference>
<dbReference type="PANTHER" id="PTHR46127">
    <property type="entry name" value="CILIA- AND FLAGELLA-ASSOCIATED PROTEIN 65"/>
    <property type="match status" value="1"/>
</dbReference>
<evidence type="ECO:0000313" key="2">
    <source>
        <dbReference type="EMBL" id="VEL21046.1"/>
    </source>
</evidence>
<organism evidence="2 3">
    <name type="scientific">Protopolystoma xenopodis</name>
    <dbReference type="NCBI Taxonomy" id="117903"/>
    <lineage>
        <taxon>Eukaryota</taxon>
        <taxon>Metazoa</taxon>
        <taxon>Spiralia</taxon>
        <taxon>Lophotrochozoa</taxon>
        <taxon>Platyhelminthes</taxon>
        <taxon>Monogenea</taxon>
        <taxon>Polyopisthocotylea</taxon>
        <taxon>Polystomatidea</taxon>
        <taxon>Polystomatidae</taxon>
        <taxon>Protopolystoma</taxon>
    </lineage>
</organism>
<dbReference type="InterPro" id="IPR056344">
    <property type="entry name" value="Ig_CFAP65-like_9th"/>
</dbReference>
<dbReference type="GO" id="GO:0005929">
    <property type="term" value="C:cilium"/>
    <property type="evidence" value="ECO:0007669"/>
    <property type="project" value="UniProtKB-SubCell"/>
</dbReference>
<gene>
    <name evidence="2" type="ORF">PXEA_LOCUS14486</name>
</gene>
<evidence type="ECO:0000259" key="1">
    <source>
        <dbReference type="Pfam" id="PF24816"/>
    </source>
</evidence>
<dbReference type="Proteomes" id="UP000784294">
    <property type="component" value="Unassembled WGS sequence"/>
</dbReference>
<dbReference type="Pfam" id="PF24816">
    <property type="entry name" value="Ig_CFAP65__9th"/>
    <property type="match status" value="1"/>
</dbReference>
<dbReference type="EMBL" id="CAAALY010049296">
    <property type="protein sequence ID" value="VEL21046.1"/>
    <property type="molecule type" value="Genomic_DNA"/>
</dbReference>
<reference evidence="2" key="1">
    <citation type="submission" date="2018-11" db="EMBL/GenBank/DDBJ databases">
        <authorList>
            <consortium name="Pathogen Informatics"/>
        </authorList>
    </citation>
    <scope>NUCLEOTIDE SEQUENCE</scope>
</reference>
<dbReference type="AlphaFoldDB" id="A0A448WV62"/>
<sequence length="88" mass="9924">MKVQSCGLFEISPRRGHLAPGEAASLIVAYRHRILGTHRLPVLLKINHGRELMVSLVYLMREQILLHLQNIKVAIPSRIDAKRFGTAC</sequence>
<dbReference type="GO" id="GO:0005737">
    <property type="term" value="C:cytoplasm"/>
    <property type="evidence" value="ECO:0007669"/>
    <property type="project" value="UniProtKB-SubCell"/>
</dbReference>
<feature type="domain" description="CFAP65-like ninth Ig-like" evidence="1">
    <location>
        <begin position="2"/>
        <end position="56"/>
    </location>
</feature>